<dbReference type="EMBL" id="RYZW01000087">
    <property type="protein sequence ID" value="TDZ49835.1"/>
    <property type="molecule type" value="Genomic_DNA"/>
</dbReference>
<dbReference type="Proteomes" id="UP000295703">
    <property type="component" value="Unassembled WGS sequence"/>
</dbReference>
<keyword evidence="4" id="KW-1185">Reference proteome</keyword>
<feature type="chain" id="PRO_5020504056" evidence="2">
    <location>
        <begin position="21"/>
        <end position="132"/>
    </location>
</feature>
<proteinExistence type="predicted"/>
<reference evidence="3 4" key="1">
    <citation type="submission" date="2018-12" db="EMBL/GenBank/DDBJ databases">
        <title>Genome sequence and assembly of Colletotrichum trifolii.</title>
        <authorList>
            <person name="Gan P."/>
            <person name="Shirasu K."/>
        </authorList>
    </citation>
    <scope>NUCLEOTIDE SEQUENCE [LARGE SCALE GENOMIC DNA]</scope>
    <source>
        <strain evidence="3 4">543-2</strain>
    </source>
</reference>
<evidence type="ECO:0000256" key="2">
    <source>
        <dbReference type="SAM" id="SignalP"/>
    </source>
</evidence>
<name>A0A4R8R145_COLTR</name>
<evidence type="ECO:0000313" key="3">
    <source>
        <dbReference type="EMBL" id="TDZ49835.1"/>
    </source>
</evidence>
<organism evidence="3 4">
    <name type="scientific">Colletotrichum trifolii</name>
    <dbReference type="NCBI Taxonomy" id="5466"/>
    <lineage>
        <taxon>Eukaryota</taxon>
        <taxon>Fungi</taxon>
        <taxon>Dikarya</taxon>
        <taxon>Ascomycota</taxon>
        <taxon>Pezizomycotina</taxon>
        <taxon>Sordariomycetes</taxon>
        <taxon>Hypocreomycetidae</taxon>
        <taxon>Glomerellales</taxon>
        <taxon>Glomerellaceae</taxon>
        <taxon>Colletotrichum</taxon>
        <taxon>Colletotrichum orbiculare species complex</taxon>
    </lineage>
</organism>
<feature type="compositionally biased region" description="Basic and acidic residues" evidence="1">
    <location>
        <begin position="114"/>
        <end position="132"/>
    </location>
</feature>
<protein>
    <submittedName>
        <fullName evidence="3">Uncharacterized protein</fullName>
    </submittedName>
</protein>
<gene>
    <name evidence="3" type="ORF">CTRI78_v007828</name>
</gene>
<evidence type="ECO:0000256" key="1">
    <source>
        <dbReference type="SAM" id="MobiDB-lite"/>
    </source>
</evidence>
<sequence length="132" mass="14969">MQISRFVALSLAAVLPAVQADDGWVALDCWVADVTVDGRFVDQDRSLKYDWQLTKQVCDITYARDIAQYDPGSGRCVVMRANSLLSGDRWWKNCQQQAANGWYDVDRTTNTVVKNHDPYKSNRAEGRGHNSR</sequence>
<dbReference type="AlphaFoldDB" id="A0A4R8R145"/>
<accession>A0A4R8R145</accession>
<comment type="caution">
    <text evidence="3">The sequence shown here is derived from an EMBL/GenBank/DDBJ whole genome shotgun (WGS) entry which is preliminary data.</text>
</comment>
<feature type="signal peptide" evidence="2">
    <location>
        <begin position="1"/>
        <end position="20"/>
    </location>
</feature>
<feature type="region of interest" description="Disordered" evidence="1">
    <location>
        <begin position="113"/>
        <end position="132"/>
    </location>
</feature>
<evidence type="ECO:0000313" key="4">
    <source>
        <dbReference type="Proteomes" id="UP000295703"/>
    </source>
</evidence>
<keyword evidence="2" id="KW-0732">Signal</keyword>